<accession>A0A0S3UGN4</accession>
<evidence type="ECO:0000313" key="2">
    <source>
        <dbReference type="EMBL" id="BAU19266.1"/>
    </source>
</evidence>
<protein>
    <submittedName>
        <fullName evidence="1">Uncharacterized protein</fullName>
    </submittedName>
</protein>
<reference evidence="1 3" key="1">
    <citation type="journal article" date="2016" name="DNA Res.">
        <title>The complete genome sequencing of Prevotella intermedia strain OMA14 and a subsequent fine-scale, intra-species genomic comparison reveal an unusual amplification of conjugative and mobile transposons and identify a novel Prevotella-lineage-specific repeat.</title>
        <authorList>
            <person name="Naito M."/>
            <person name="Ogura Y."/>
            <person name="Itoh T."/>
            <person name="Shoji M."/>
            <person name="Okamoto M."/>
            <person name="Hayashi T."/>
            <person name="Nakayama K."/>
        </authorList>
    </citation>
    <scope>NUCLEOTIDE SEQUENCE [LARGE SCALE GENOMIC DNA]</scope>
    <source>
        <strain evidence="1 3">OMA14</strain>
    </source>
</reference>
<dbReference type="RefSeq" id="WP_148664592.1">
    <property type="nucleotide sequence ID" value="NZ_AP014597.1"/>
</dbReference>
<dbReference type="Proteomes" id="UP000217431">
    <property type="component" value="Chromosome I"/>
</dbReference>
<organism evidence="1 3">
    <name type="scientific">Prevotella intermedia</name>
    <dbReference type="NCBI Taxonomy" id="28131"/>
    <lineage>
        <taxon>Bacteria</taxon>
        <taxon>Pseudomonadati</taxon>
        <taxon>Bacteroidota</taxon>
        <taxon>Bacteroidia</taxon>
        <taxon>Bacteroidales</taxon>
        <taxon>Prevotellaceae</taxon>
        <taxon>Prevotella</taxon>
    </lineage>
</organism>
<dbReference type="EMBL" id="AP014598">
    <property type="protein sequence ID" value="BAU19266.1"/>
    <property type="molecule type" value="Genomic_DNA"/>
</dbReference>
<sequence>MEQPAPTKVEPSKEGELKGFFESSHSPFGFVWQIAEATGWTVDYIMWGVNYQTLLMMLADAPRYIDADQAAIISKNNNTKDNKIAEQPKTVIGFFQSRLNDE</sequence>
<evidence type="ECO:0000313" key="1">
    <source>
        <dbReference type="EMBL" id="BAU16634.1"/>
    </source>
</evidence>
<proteinExistence type="predicted"/>
<dbReference type="AlphaFoldDB" id="A0A0S3UGN4"/>
<dbReference type="EMBL" id="AP014597">
    <property type="protein sequence ID" value="BAU16634.1"/>
    <property type="molecule type" value="Genomic_DNA"/>
</dbReference>
<name>A0A0S3UGN4_PREIN</name>
<dbReference type="Proteomes" id="UP000217431">
    <property type="component" value="Chromosome II"/>
</dbReference>
<gene>
    <name evidence="1" type="ORF">PIOMA14_I_0125</name>
    <name evidence="2" type="ORF">PIOMA14_II_0762</name>
</gene>
<evidence type="ECO:0000313" key="3">
    <source>
        <dbReference type="Proteomes" id="UP000217431"/>
    </source>
</evidence>